<dbReference type="PANTHER" id="PTHR21666">
    <property type="entry name" value="PEPTIDASE-RELATED"/>
    <property type="match status" value="1"/>
</dbReference>
<accession>A0A3N6QN60</accession>
<dbReference type="RefSeq" id="WP_124154554.1">
    <property type="nucleotide sequence ID" value="NZ_CAWOLW010000335.1"/>
</dbReference>
<dbReference type="CDD" id="cd12797">
    <property type="entry name" value="M23_peptidase"/>
    <property type="match status" value="1"/>
</dbReference>
<dbReference type="InterPro" id="IPR036779">
    <property type="entry name" value="LysM_dom_sf"/>
</dbReference>
<evidence type="ECO:0000313" key="3">
    <source>
        <dbReference type="Proteomes" id="UP000269154"/>
    </source>
</evidence>
<organism evidence="2 3">
    <name type="scientific">Okeania hirsuta</name>
    <dbReference type="NCBI Taxonomy" id="1458930"/>
    <lineage>
        <taxon>Bacteria</taxon>
        <taxon>Bacillati</taxon>
        <taxon>Cyanobacteriota</taxon>
        <taxon>Cyanophyceae</taxon>
        <taxon>Oscillatoriophycideae</taxon>
        <taxon>Oscillatoriales</taxon>
        <taxon>Microcoleaceae</taxon>
        <taxon>Okeania</taxon>
    </lineage>
</organism>
<feature type="domain" description="LysM" evidence="1">
    <location>
        <begin position="57"/>
        <end position="101"/>
    </location>
</feature>
<keyword evidence="3" id="KW-1185">Reference proteome</keyword>
<dbReference type="AlphaFoldDB" id="A0A3N6QN60"/>
<name>A0A3N6QN60_9CYAN</name>
<dbReference type="Proteomes" id="UP000269154">
    <property type="component" value="Unassembled WGS sequence"/>
</dbReference>
<comment type="caution">
    <text evidence="2">The sequence shown here is derived from an EMBL/GenBank/DDBJ whole genome shotgun (WGS) entry which is preliminary data.</text>
</comment>
<dbReference type="InterPro" id="IPR016047">
    <property type="entry name" value="M23ase_b-sheet_dom"/>
</dbReference>
<protein>
    <submittedName>
        <fullName evidence="2">M23 family metallopeptidase</fullName>
    </submittedName>
</protein>
<gene>
    <name evidence="2" type="ORF">D5R40_09680</name>
</gene>
<dbReference type="Pfam" id="PF01551">
    <property type="entry name" value="Peptidase_M23"/>
    <property type="match status" value="1"/>
</dbReference>
<dbReference type="SUPFAM" id="SSF51261">
    <property type="entry name" value="Duplicated hybrid motif"/>
    <property type="match status" value="1"/>
</dbReference>
<dbReference type="InterPro" id="IPR018392">
    <property type="entry name" value="LysM"/>
</dbReference>
<dbReference type="PANTHER" id="PTHR21666:SF270">
    <property type="entry name" value="MUREIN HYDROLASE ACTIVATOR ENVC"/>
    <property type="match status" value="1"/>
</dbReference>
<dbReference type="InterPro" id="IPR011055">
    <property type="entry name" value="Dup_hybrid_motif"/>
</dbReference>
<evidence type="ECO:0000313" key="2">
    <source>
        <dbReference type="EMBL" id="RQH46422.1"/>
    </source>
</evidence>
<dbReference type="InterPro" id="IPR050570">
    <property type="entry name" value="Cell_wall_metabolism_enzyme"/>
</dbReference>
<dbReference type="OrthoDB" id="507840at2"/>
<dbReference type="Gene3D" id="2.70.70.10">
    <property type="entry name" value="Glucose Permease (Domain IIA)"/>
    <property type="match status" value="1"/>
</dbReference>
<dbReference type="Gene3D" id="3.10.350.10">
    <property type="entry name" value="LysM domain"/>
    <property type="match status" value="1"/>
</dbReference>
<sequence length="305" mass="33608">MTSQSYLYLFTTLLWFINPLLLMQANAQSQPMKIPAPSISEEAKEVCPPPALSRLQRHTITTGETIETIAQKYNLIPPTLLAFNRVLQKSPPTVGTEIIIPPYNGIAVKVPTGTTWKNVAENYNIRADALYEVNGCPQTPEQQTPEVVFLPGVNWSPGRKTPPQISSLKGYPLPFETRVILGYGWLLHPIKNQVVFHSGLDLIANSGTSVFSVGEGIVAFAGKQGNYGNLVVINHAAGKQTRYAHLDSINVKTGQKIAQAELLGTVGQTGKPDFEEAHLHFEIRYNSPFGWVAENPNSYIEVIFK</sequence>
<dbReference type="Pfam" id="PF01476">
    <property type="entry name" value="LysM"/>
    <property type="match status" value="1"/>
</dbReference>
<reference evidence="2 3" key="1">
    <citation type="journal article" date="2018" name="ACS Chem. Biol.">
        <title>Ketoreductase domain dysfunction expands chemodiversity: malyngamide biosynthesis in the cyanobacterium Okeania hirsuta.</title>
        <authorList>
            <person name="Moss N.A."/>
            <person name="Leao T."/>
            <person name="Rankin M."/>
            <person name="McCullough T.M."/>
            <person name="Qu P."/>
            <person name="Korobeynikov A."/>
            <person name="Smith J.L."/>
            <person name="Gerwick L."/>
            <person name="Gerwick W.H."/>
        </authorList>
    </citation>
    <scope>NUCLEOTIDE SEQUENCE [LARGE SCALE GENOMIC DNA]</scope>
    <source>
        <strain evidence="2 3">PAB10Feb10-1</strain>
    </source>
</reference>
<evidence type="ECO:0000259" key="1">
    <source>
        <dbReference type="SMART" id="SM00257"/>
    </source>
</evidence>
<dbReference type="GO" id="GO:0004222">
    <property type="term" value="F:metalloendopeptidase activity"/>
    <property type="evidence" value="ECO:0007669"/>
    <property type="project" value="TreeGrafter"/>
</dbReference>
<dbReference type="SMART" id="SM00257">
    <property type="entry name" value="LysM"/>
    <property type="match status" value="1"/>
</dbReference>
<dbReference type="EMBL" id="RCBY01000040">
    <property type="protein sequence ID" value="RQH46422.1"/>
    <property type="molecule type" value="Genomic_DNA"/>
</dbReference>
<proteinExistence type="predicted"/>